<sequence>MSNGEVVWNVVDAMRGDLGIEEDIASLYQNRLSMTSEYSMRMSEESSNRDNMQVFFKEHKRGGSKGSAASGTSRRLLFPPNGNRPETKVFFSSTDHIGRLIEAMSRGADAGSFNFMPSRQESPVPSPSASTQTFKSSIKSHSPAISMTDSTVPVEDRLEHLLKVTSRRI</sequence>
<evidence type="ECO:0000256" key="1">
    <source>
        <dbReference type="SAM" id="MobiDB-lite"/>
    </source>
</evidence>
<feature type="region of interest" description="Disordered" evidence="1">
    <location>
        <begin position="111"/>
        <end position="149"/>
    </location>
</feature>
<keyword evidence="3" id="KW-1185">Reference proteome</keyword>
<dbReference type="OrthoDB" id="3259825at2759"/>
<reference evidence="2 3" key="1">
    <citation type="submission" date="2014-04" db="EMBL/GenBank/DDBJ databases">
        <authorList>
            <consortium name="DOE Joint Genome Institute"/>
            <person name="Kuo A."/>
            <person name="Girlanda M."/>
            <person name="Perotto S."/>
            <person name="Kohler A."/>
            <person name="Nagy L.G."/>
            <person name="Floudas D."/>
            <person name="Copeland A."/>
            <person name="Barry K.W."/>
            <person name="Cichocki N."/>
            <person name="Veneault-Fourrey C."/>
            <person name="LaButti K."/>
            <person name="Lindquist E.A."/>
            <person name="Lipzen A."/>
            <person name="Lundell T."/>
            <person name="Morin E."/>
            <person name="Murat C."/>
            <person name="Sun H."/>
            <person name="Tunlid A."/>
            <person name="Henrissat B."/>
            <person name="Grigoriev I.V."/>
            <person name="Hibbett D.S."/>
            <person name="Martin F."/>
            <person name="Nordberg H.P."/>
            <person name="Cantor M.N."/>
            <person name="Hua S.X."/>
        </authorList>
    </citation>
    <scope>NUCLEOTIDE SEQUENCE [LARGE SCALE GENOMIC DNA]</scope>
    <source>
        <strain evidence="2 3">MUT 4182</strain>
    </source>
</reference>
<protein>
    <submittedName>
        <fullName evidence="2">Uncharacterized protein</fullName>
    </submittedName>
</protein>
<organism evidence="2 3">
    <name type="scientific">Tulasnella calospora MUT 4182</name>
    <dbReference type="NCBI Taxonomy" id="1051891"/>
    <lineage>
        <taxon>Eukaryota</taxon>
        <taxon>Fungi</taxon>
        <taxon>Dikarya</taxon>
        <taxon>Basidiomycota</taxon>
        <taxon>Agaricomycotina</taxon>
        <taxon>Agaricomycetes</taxon>
        <taxon>Cantharellales</taxon>
        <taxon>Tulasnellaceae</taxon>
        <taxon>Tulasnella</taxon>
    </lineage>
</organism>
<reference evidence="3" key="2">
    <citation type="submission" date="2015-01" db="EMBL/GenBank/DDBJ databases">
        <title>Evolutionary Origins and Diversification of the Mycorrhizal Mutualists.</title>
        <authorList>
            <consortium name="DOE Joint Genome Institute"/>
            <consortium name="Mycorrhizal Genomics Consortium"/>
            <person name="Kohler A."/>
            <person name="Kuo A."/>
            <person name="Nagy L.G."/>
            <person name="Floudas D."/>
            <person name="Copeland A."/>
            <person name="Barry K.W."/>
            <person name="Cichocki N."/>
            <person name="Veneault-Fourrey C."/>
            <person name="LaButti K."/>
            <person name="Lindquist E.A."/>
            <person name="Lipzen A."/>
            <person name="Lundell T."/>
            <person name="Morin E."/>
            <person name="Murat C."/>
            <person name="Riley R."/>
            <person name="Ohm R."/>
            <person name="Sun H."/>
            <person name="Tunlid A."/>
            <person name="Henrissat B."/>
            <person name="Grigoriev I.V."/>
            <person name="Hibbett D.S."/>
            <person name="Martin F."/>
        </authorList>
    </citation>
    <scope>NUCLEOTIDE SEQUENCE [LARGE SCALE GENOMIC DNA]</scope>
    <source>
        <strain evidence="3">MUT 4182</strain>
    </source>
</reference>
<dbReference type="AlphaFoldDB" id="A0A0C3Q8P1"/>
<feature type="region of interest" description="Disordered" evidence="1">
    <location>
        <begin position="59"/>
        <end position="89"/>
    </location>
</feature>
<gene>
    <name evidence="2" type="ORF">M407DRAFT_140337</name>
</gene>
<proteinExistence type="predicted"/>
<feature type="compositionally biased region" description="Polar residues" evidence="1">
    <location>
        <begin position="115"/>
        <end position="149"/>
    </location>
</feature>
<accession>A0A0C3Q8P1</accession>
<evidence type="ECO:0000313" key="3">
    <source>
        <dbReference type="Proteomes" id="UP000054248"/>
    </source>
</evidence>
<dbReference type="Proteomes" id="UP000054248">
    <property type="component" value="Unassembled WGS sequence"/>
</dbReference>
<dbReference type="EMBL" id="KN823185">
    <property type="protein sequence ID" value="KIO20154.1"/>
    <property type="molecule type" value="Genomic_DNA"/>
</dbReference>
<dbReference type="STRING" id="1051891.A0A0C3Q8P1"/>
<feature type="compositionally biased region" description="Low complexity" evidence="1">
    <location>
        <begin position="66"/>
        <end position="75"/>
    </location>
</feature>
<name>A0A0C3Q8P1_9AGAM</name>
<evidence type="ECO:0000313" key="2">
    <source>
        <dbReference type="EMBL" id="KIO20154.1"/>
    </source>
</evidence>
<dbReference type="HOGENOM" id="CLU_129948_0_0_1"/>